<dbReference type="AlphaFoldDB" id="A0A370U2C3"/>
<proteinExistence type="predicted"/>
<comment type="caution">
    <text evidence="2">The sequence shown here is derived from an EMBL/GenBank/DDBJ whole genome shotgun (WGS) entry which is preliminary data.</text>
</comment>
<dbReference type="Proteomes" id="UP000254866">
    <property type="component" value="Unassembled WGS sequence"/>
</dbReference>
<protein>
    <submittedName>
        <fullName evidence="2">Uncharacterized protein</fullName>
    </submittedName>
</protein>
<reference evidence="2 3" key="1">
    <citation type="journal article" date="2018" name="IMA Fungus">
        <title>IMA Genome-F 9: Draft genome sequence of Annulohypoxylon stygium, Aspergillus mulundensis, Berkeleyomyces basicola (syn. Thielaviopsis basicola), Ceratocystis smalleyi, two Cercospora beticola strains, Coleophoma cylindrospora, Fusarium fracticaudum, Phialophora cf. hyalina, and Morchella septimelata.</title>
        <authorList>
            <person name="Wingfield B.D."/>
            <person name="Bills G.F."/>
            <person name="Dong Y."/>
            <person name="Huang W."/>
            <person name="Nel W.J."/>
            <person name="Swalarsk-Parry B.S."/>
            <person name="Vaghefi N."/>
            <person name="Wilken P.M."/>
            <person name="An Z."/>
            <person name="de Beer Z.W."/>
            <person name="De Vos L."/>
            <person name="Chen L."/>
            <person name="Duong T.A."/>
            <person name="Gao Y."/>
            <person name="Hammerbacher A."/>
            <person name="Kikkert J.R."/>
            <person name="Li Y."/>
            <person name="Li H."/>
            <person name="Li K."/>
            <person name="Li Q."/>
            <person name="Liu X."/>
            <person name="Ma X."/>
            <person name="Naidoo K."/>
            <person name="Pethybridge S.J."/>
            <person name="Sun J."/>
            <person name="Steenkamp E.T."/>
            <person name="van der Nest M.A."/>
            <person name="van Wyk S."/>
            <person name="Wingfield M.J."/>
            <person name="Xiong C."/>
            <person name="Yue Q."/>
            <person name="Zhang X."/>
        </authorList>
    </citation>
    <scope>NUCLEOTIDE SEQUENCE [LARGE SCALE GENOMIC DNA]</scope>
    <source>
        <strain evidence="2 3">BP 5553</strain>
    </source>
</reference>
<evidence type="ECO:0000313" key="3">
    <source>
        <dbReference type="Proteomes" id="UP000254866"/>
    </source>
</evidence>
<feature type="compositionally biased region" description="Polar residues" evidence="1">
    <location>
        <begin position="1"/>
        <end position="14"/>
    </location>
</feature>
<sequence length="116" mass="13067">MHCILLSSSASNRPSRPHPRTASFSVAAVPSKEAHKRRTREYRNARTAIDTEASKRATAPKQLARSGERESQNRIAILYKKHAMHMRPPCPVYHQQASRLRIYSGGGEHSHDAQRA</sequence>
<gene>
    <name evidence="2" type="ORF">BP5553_01907</name>
</gene>
<evidence type="ECO:0000256" key="1">
    <source>
        <dbReference type="SAM" id="MobiDB-lite"/>
    </source>
</evidence>
<organism evidence="2 3">
    <name type="scientific">Venustampulla echinocandica</name>
    <dbReference type="NCBI Taxonomy" id="2656787"/>
    <lineage>
        <taxon>Eukaryota</taxon>
        <taxon>Fungi</taxon>
        <taxon>Dikarya</taxon>
        <taxon>Ascomycota</taxon>
        <taxon>Pezizomycotina</taxon>
        <taxon>Leotiomycetes</taxon>
        <taxon>Helotiales</taxon>
        <taxon>Pleuroascaceae</taxon>
        <taxon>Venustampulla</taxon>
    </lineage>
</organism>
<name>A0A370U2C3_9HELO</name>
<evidence type="ECO:0000313" key="2">
    <source>
        <dbReference type="EMBL" id="RDL41928.1"/>
    </source>
</evidence>
<accession>A0A370U2C3</accession>
<dbReference type="GeneID" id="43594756"/>
<keyword evidence="3" id="KW-1185">Reference proteome</keyword>
<dbReference type="EMBL" id="NPIC01000001">
    <property type="protein sequence ID" value="RDL41928.1"/>
    <property type="molecule type" value="Genomic_DNA"/>
</dbReference>
<feature type="region of interest" description="Disordered" evidence="1">
    <location>
        <begin position="1"/>
        <end position="73"/>
    </location>
</feature>
<dbReference type="RefSeq" id="XP_031874584.1">
    <property type="nucleotide sequence ID" value="XM_032010530.1"/>
</dbReference>